<evidence type="ECO:0000313" key="4">
    <source>
        <dbReference type="Proteomes" id="UP001501638"/>
    </source>
</evidence>
<gene>
    <name evidence="3" type="ORF">GCM10010405_29960</name>
</gene>
<keyword evidence="2" id="KW-0472">Membrane</keyword>
<organism evidence="3 4">
    <name type="scientific">Streptomyces macrosporus</name>
    <dbReference type="NCBI Taxonomy" id="44032"/>
    <lineage>
        <taxon>Bacteria</taxon>
        <taxon>Bacillati</taxon>
        <taxon>Actinomycetota</taxon>
        <taxon>Actinomycetes</taxon>
        <taxon>Kitasatosporales</taxon>
        <taxon>Streptomycetaceae</taxon>
        <taxon>Streptomyces</taxon>
    </lineage>
</organism>
<dbReference type="EMBL" id="BAAASZ010000020">
    <property type="protein sequence ID" value="GAA2444437.1"/>
    <property type="molecule type" value="Genomic_DNA"/>
</dbReference>
<keyword evidence="2" id="KW-1133">Transmembrane helix</keyword>
<proteinExistence type="predicted"/>
<name>A0ABP5X7D6_9ACTN</name>
<accession>A0ABP5X7D6</accession>
<feature type="transmembrane region" description="Helical" evidence="2">
    <location>
        <begin position="94"/>
        <end position="118"/>
    </location>
</feature>
<evidence type="ECO:0000313" key="3">
    <source>
        <dbReference type="EMBL" id="GAA2444437.1"/>
    </source>
</evidence>
<dbReference type="Proteomes" id="UP001501638">
    <property type="component" value="Unassembled WGS sequence"/>
</dbReference>
<feature type="compositionally biased region" description="Acidic residues" evidence="1">
    <location>
        <begin position="138"/>
        <end position="151"/>
    </location>
</feature>
<feature type="compositionally biased region" description="Pro residues" evidence="1">
    <location>
        <begin position="75"/>
        <end position="84"/>
    </location>
</feature>
<feature type="compositionally biased region" description="Pro residues" evidence="1">
    <location>
        <begin position="32"/>
        <end position="42"/>
    </location>
</feature>
<sequence>MRYGILSPMSFPPPPNGAHNSGPGGGFGPPQGFGPPEPPGPPAGGYGYPGPPAGYGHPGPPAGPGGYGPGGPGAPGGPFPPPPGGGGGGNGGKVAAIIIAAVLVAGLIVGGVLFAAAGGDDDRKNRARSSATPSATAEAEDPSPEATEDPTDLPSLDIPTPSVTAPSELVPYVVLEPGTCFDHPSLSSDVTKVEERSCDEPHNGEVIANETLTGDFATETELQEKVLELCKADAEKRLKRMPADGRMYYYYAIYPALTTYEIRGEDQISCSLTLSNEQDGEKLSAPLPG</sequence>
<protein>
    <recommendedName>
        <fullName evidence="5">Septum formation-related domain-containing protein</fullName>
    </recommendedName>
</protein>
<feature type="region of interest" description="Disordered" evidence="1">
    <location>
        <begin position="117"/>
        <end position="162"/>
    </location>
</feature>
<feature type="compositionally biased region" description="Low complexity" evidence="1">
    <location>
        <begin position="128"/>
        <end position="137"/>
    </location>
</feature>
<evidence type="ECO:0008006" key="5">
    <source>
        <dbReference type="Google" id="ProtNLM"/>
    </source>
</evidence>
<feature type="compositionally biased region" description="Gly residues" evidence="1">
    <location>
        <begin position="64"/>
        <end position="74"/>
    </location>
</feature>
<keyword evidence="4" id="KW-1185">Reference proteome</keyword>
<comment type="caution">
    <text evidence="3">The sequence shown here is derived from an EMBL/GenBank/DDBJ whole genome shotgun (WGS) entry which is preliminary data.</text>
</comment>
<evidence type="ECO:0000256" key="1">
    <source>
        <dbReference type="SAM" id="MobiDB-lite"/>
    </source>
</evidence>
<evidence type="ECO:0000256" key="2">
    <source>
        <dbReference type="SAM" id="Phobius"/>
    </source>
</evidence>
<feature type="compositionally biased region" description="Gly residues" evidence="1">
    <location>
        <begin position="22"/>
        <end position="31"/>
    </location>
</feature>
<feature type="region of interest" description="Disordered" evidence="1">
    <location>
        <begin position="1"/>
        <end position="88"/>
    </location>
</feature>
<reference evidence="4" key="1">
    <citation type="journal article" date="2019" name="Int. J. Syst. Evol. Microbiol.">
        <title>The Global Catalogue of Microorganisms (GCM) 10K type strain sequencing project: providing services to taxonomists for standard genome sequencing and annotation.</title>
        <authorList>
            <consortium name="The Broad Institute Genomics Platform"/>
            <consortium name="The Broad Institute Genome Sequencing Center for Infectious Disease"/>
            <person name="Wu L."/>
            <person name="Ma J."/>
        </authorList>
    </citation>
    <scope>NUCLEOTIDE SEQUENCE [LARGE SCALE GENOMIC DNA]</scope>
    <source>
        <strain evidence="4">JCM 6305</strain>
    </source>
</reference>
<keyword evidence="2" id="KW-0812">Transmembrane</keyword>